<evidence type="ECO:0000313" key="14">
    <source>
        <dbReference type="Proteomes" id="UP001363622"/>
    </source>
</evidence>
<organism evidence="13 14">
    <name type="scientific">Phyllosticta citriasiana</name>
    <dbReference type="NCBI Taxonomy" id="595635"/>
    <lineage>
        <taxon>Eukaryota</taxon>
        <taxon>Fungi</taxon>
        <taxon>Dikarya</taxon>
        <taxon>Ascomycota</taxon>
        <taxon>Pezizomycotina</taxon>
        <taxon>Dothideomycetes</taxon>
        <taxon>Dothideomycetes incertae sedis</taxon>
        <taxon>Botryosphaeriales</taxon>
        <taxon>Phyllostictaceae</taxon>
        <taxon>Phyllosticta</taxon>
    </lineage>
</organism>
<proteinExistence type="inferred from homology"/>
<dbReference type="InterPro" id="IPR051076">
    <property type="entry name" value="Golgi_membrane_TVP38/TMEM64"/>
</dbReference>
<protein>
    <recommendedName>
        <fullName evidence="4">Golgi apparatus membrane protein TVP38</fullName>
    </recommendedName>
    <alternativeName>
        <fullName evidence="5">Golgi apparatus membrane protein tvp38</fullName>
    </alternativeName>
</protein>
<dbReference type="Proteomes" id="UP001363622">
    <property type="component" value="Unassembled WGS sequence"/>
</dbReference>
<reference evidence="13 14" key="1">
    <citation type="submission" date="2024-04" db="EMBL/GenBank/DDBJ databases">
        <title>Phyllosticta paracitricarpa is synonymous to the EU quarantine fungus P. citricarpa based on phylogenomic analyses.</title>
        <authorList>
            <consortium name="Lawrence Berkeley National Laboratory"/>
            <person name="Van Ingen-Buijs V.A."/>
            <person name="Van Westerhoven A.C."/>
            <person name="Haridas S."/>
            <person name="Skiadas P."/>
            <person name="Martin F."/>
            <person name="Groenewald J.Z."/>
            <person name="Crous P.W."/>
            <person name="Seidl M.F."/>
        </authorList>
    </citation>
    <scope>NUCLEOTIDE SEQUENCE [LARGE SCALE GENOMIC DNA]</scope>
    <source>
        <strain evidence="13 14">CBS 123371</strain>
    </source>
</reference>
<accession>A0ABR1KRU4</accession>
<evidence type="ECO:0000256" key="9">
    <source>
        <dbReference type="ARBA" id="ARBA00023136"/>
    </source>
</evidence>
<evidence type="ECO:0000256" key="4">
    <source>
        <dbReference type="ARBA" id="ARBA00013533"/>
    </source>
</evidence>
<feature type="transmembrane region" description="Helical" evidence="11">
    <location>
        <begin position="120"/>
        <end position="151"/>
    </location>
</feature>
<evidence type="ECO:0000256" key="11">
    <source>
        <dbReference type="SAM" id="Phobius"/>
    </source>
</evidence>
<evidence type="ECO:0000256" key="1">
    <source>
        <dbReference type="ARBA" id="ARBA00002978"/>
    </source>
</evidence>
<keyword evidence="8" id="KW-0333">Golgi apparatus</keyword>
<evidence type="ECO:0000256" key="2">
    <source>
        <dbReference type="ARBA" id="ARBA00004653"/>
    </source>
</evidence>
<sequence>MPAHDNLDPRALALPIEEPPENNRRSPEWRRRSSSLATGSLSSSSNDRRRSRLSRMRTGASKLQRTGLKLYERLTPLQKVLLVLGGLTAGVLGILFLVYNEHIFKYWLAPVARKWRDIPAGWLILWSMTFMVSFPPLIGYSTCVTLAGFVYGFPYGWFIVASATIIGSTAGFLATRMVLHRYVTKMIANDPRFAALALTLKHDGLKLLIMIRLCPLPYSLSNGAIATFPTVHWGAFMAAGAIASPKLLLHVFVGAKIGELAEKGEEMDTKTKMISYISIAIGLIAGFLTGWIMYRQTKKRAAELEAQERDGVRRRSFDEIAREYADDPEASLVSEILREDDDDISLREDVADLGNYRDESSSSDDMEDAREFDVFNAGDDTDAETRK</sequence>
<dbReference type="EMBL" id="JBBPHU010000003">
    <property type="protein sequence ID" value="KAK7520167.1"/>
    <property type="molecule type" value="Genomic_DNA"/>
</dbReference>
<feature type="compositionally biased region" description="Low complexity" evidence="10">
    <location>
        <begin position="34"/>
        <end position="45"/>
    </location>
</feature>
<evidence type="ECO:0000256" key="10">
    <source>
        <dbReference type="SAM" id="MobiDB-lite"/>
    </source>
</evidence>
<keyword evidence="9 11" id="KW-0472">Membrane</keyword>
<feature type="transmembrane region" description="Helical" evidence="11">
    <location>
        <begin position="273"/>
        <end position="294"/>
    </location>
</feature>
<feature type="transmembrane region" description="Helical" evidence="11">
    <location>
        <begin position="80"/>
        <end position="99"/>
    </location>
</feature>
<feature type="compositionally biased region" description="Basic and acidic residues" evidence="10">
    <location>
        <begin position="349"/>
        <end position="360"/>
    </location>
</feature>
<comment type="function">
    <text evidence="1">Golgi membrane protein involved in vesicular trafficking and spindle migration.</text>
</comment>
<comment type="subcellular location">
    <subcellularLocation>
        <location evidence="2">Golgi apparatus membrane</location>
        <topology evidence="2">Multi-pass membrane protein</topology>
    </subcellularLocation>
</comment>
<feature type="compositionally biased region" description="Acidic residues" evidence="10">
    <location>
        <begin position="361"/>
        <end position="370"/>
    </location>
</feature>
<evidence type="ECO:0000259" key="12">
    <source>
        <dbReference type="Pfam" id="PF09335"/>
    </source>
</evidence>
<feature type="region of interest" description="Disordered" evidence="10">
    <location>
        <begin position="349"/>
        <end position="387"/>
    </location>
</feature>
<dbReference type="PANTHER" id="PTHR47549:SF1">
    <property type="entry name" value="GOLGI APPARATUS MEMBRANE PROTEIN TVP38"/>
    <property type="match status" value="1"/>
</dbReference>
<evidence type="ECO:0000256" key="8">
    <source>
        <dbReference type="ARBA" id="ARBA00023034"/>
    </source>
</evidence>
<evidence type="ECO:0000256" key="6">
    <source>
        <dbReference type="ARBA" id="ARBA00022692"/>
    </source>
</evidence>
<gene>
    <name evidence="13" type="ORF">IWZ03DRAFT_131130</name>
</gene>
<dbReference type="Pfam" id="PF09335">
    <property type="entry name" value="VTT_dom"/>
    <property type="match status" value="1"/>
</dbReference>
<feature type="compositionally biased region" description="Basic and acidic residues" evidence="10">
    <location>
        <begin position="21"/>
        <end position="31"/>
    </location>
</feature>
<feature type="transmembrane region" description="Helical" evidence="11">
    <location>
        <begin position="157"/>
        <end position="179"/>
    </location>
</feature>
<keyword evidence="7 11" id="KW-1133">Transmembrane helix</keyword>
<feature type="domain" description="VTT" evidence="12">
    <location>
        <begin position="140"/>
        <end position="255"/>
    </location>
</feature>
<comment type="caution">
    <text evidence="13">The sequence shown here is derived from an EMBL/GenBank/DDBJ whole genome shotgun (WGS) entry which is preliminary data.</text>
</comment>
<comment type="similarity">
    <text evidence="3">Belongs to the TVP38/TMEM64 family.</text>
</comment>
<evidence type="ECO:0000256" key="5">
    <source>
        <dbReference type="ARBA" id="ARBA00020673"/>
    </source>
</evidence>
<keyword evidence="14" id="KW-1185">Reference proteome</keyword>
<evidence type="ECO:0000256" key="3">
    <source>
        <dbReference type="ARBA" id="ARBA00008640"/>
    </source>
</evidence>
<dbReference type="PANTHER" id="PTHR47549">
    <property type="entry name" value="GOLGI APPARATUS MEMBRANE PROTEIN TVP38-RELATED"/>
    <property type="match status" value="1"/>
</dbReference>
<feature type="region of interest" description="Disordered" evidence="10">
    <location>
        <begin position="1"/>
        <end position="60"/>
    </location>
</feature>
<evidence type="ECO:0000313" key="13">
    <source>
        <dbReference type="EMBL" id="KAK7520167.1"/>
    </source>
</evidence>
<name>A0ABR1KRU4_9PEZI</name>
<evidence type="ECO:0000256" key="7">
    <source>
        <dbReference type="ARBA" id="ARBA00022989"/>
    </source>
</evidence>
<dbReference type="InterPro" id="IPR032816">
    <property type="entry name" value="VTT_dom"/>
</dbReference>
<keyword evidence="6 11" id="KW-0812">Transmembrane</keyword>
<feature type="transmembrane region" description="Helical" evidence="11">
    <location>
        <begin position="233"/>
        <end position="253"/>
    </location>
</feature>